<organism evidence="11">
    <name type="scientific">hydrothermal vent metagenome</name>
    <dbReference type="NCBI Taxonomy" id="652676"/>
    <lineage>
        <taxon>unclassified sequences</taxon>
        <taxon>metagenomes</taxon>
        <taxon>ecological metagenomes</taxon>
    </lineage>
</organism>
<accession>A0A3B0RPL7</accession>
<dbReference type="EMBL" id="UOEJ01000052">
    <property type="protein sequence ID" value="VAV93829.1"/>
    <property type="molecule type" value="Genomic_DNA"/>
</dbReference>
<evidence type="ECO:0000256" key="1">
    <source>
        <dbReference type="ARBA" id="ARBA00004651"/>
    </source>
</evidence>
<name>A0A3B0RPL7_9ZZZZ</name>
<feature type="transmembrane region" description="Helical" evidence="10">
    <location>
        <begin position="357"/>
        <end position="375"/>
    </location>
</feature>
<keyword evidence="4" id="KW-0997">Cell inner membrane</keyword>
<feature type="transmembrane region" description="Helical" evidence="10">
    <location>
        <begin position="20"/>
        <end position="39"/>
    </location>
</feature>
<dbReference type="PANTHER" id="PTHR43302:SF1">
    <property type="entry name" value="NA(+)_H(+) ANTIPORTER NHAB"/>
    <property type="match status" value="1"/>
</dbReference>
<feature type="transmembrane region" description="Helical" evidence="10">
    <location>
        <begin position="96"/>
        <end position="115"/>
    </location>
</feature>
<keyword evidence="8" id="KW-0406">Ion transport</keyword>
<sequence length="537" mass="58988">MATSIVSGLRKNFLGNSPEWYKLTIIGFLFLNPLVLYTLGAEQGGYIVGWMLVIEFIFTLTMALKCYPLLPGGLLAFQAVFLKLTTPATVKHEIELGLEVILLLVFMVAGIYFMQKLLMFVFTKVLLNVKSKTTLSFLFCLIAAVLSAFLDALTVTAVIITVAVGFYGIYHKAASGKQSHHAHDHSEDVEVEELHKSDLEQFRAFLRSLMMHALVGTALGGVCTIVGEPQNVIIGDRAGWDFIEFFLRMAPVTMPVLVIGLLTCIMLEKTRIFGYGTTLPDKVRHILEEFEASESAKRTYKDKASLMAQVVVAVWLVVALMFHLAPVGLIGLSVIVLLTALTGITEEHQIGKAFEEALPFTSLLVVFFAIVAVITDQDLFGGVIRYVLELEGSDRISGFYIANGVLSAISDNVFVGTVYISEIQKALVDGIIERDVFDLMAVAINTGTNIPSVATPNGQAAFLFLLTSAIAPLIRLSYMKMVVMALPYTIIMSVTGYIMVVTVLEPATQYMYDNGMIEHHSTYEMKSKEETPGTSSH</sequence>
<evidence type="ECO:0000256" key="3">
    <source>
        <dbReference type="ARBA" id="ARBA00022475"/>
    </source>
</evidence>
<dbReference type="Pfam" id="PF06450">
    <property type="entry name" value="NhaB"/>
    <property type="match status" value="1"/>
</dbReference>
<evidence type="ECO:0000313" key="11">
    <source>
        <dbReference type="EMBL" id="VAV93829.1"/>
    </source>
</evidence>
<keyword evidence="5 10" id="KW-0812">Transmembrane</keyword>
<dbReference type="GO" id="GO:0005886">
    <property type="term" value="C:plasma membrane"/>
    <property type="evidence" value="ECO:0007669"/>
    <property type="project" value="UniProtKB-SubCell"/>
</dbReference>
<comment type="subcellular location">
    <subcellularLocation>
        <location evidence="1">Cell membrane</location>
        <topology evidence="1">Multi-pass membrane protein</topology>
    </subcellularLocation>
</comment>
<dbReference type="AlphaFoldDB" id="A0A3B0RPL7"/>
<keyword evidence="3" id="KW-1003">Cell membrane</keyword>
<feature type="transmembrane region" description="Helical" evidence="10">
    <location>
        <begin position="247"/>
        <end position="267"/>
    </location>
</feature>
<keyword evidence="7" id="KW-0915">Sodium</keyword>
<keyword evidence="2" id="KW-0813">Transport</keyword>
<reference evidence="11" key="1">
    <citation type="submission" date="2018-06" db="EMBL/GenBank/DDBJ databases">
        <authorList>
            <person name="Zhirakovskaya E."/>
        </authorList>
    </citation>
    <scope>NUCLEOTIDE SEQUENCE</scope>
</reference>
<keyword evidence="9 10" id="KW-0472">Membrane</keyword>
<dbReference type="GO" id="GO:0015385">
    <property type="term" value="F:sodium:proton antiporter activity"/>
    <property type="evidence" value="ECO:0007669"/>
    <property type="project" value="InterPro"/>
</dbReference>
<evidence type="ECO:0000256" key="10">
    <source>
        <dbReference type="SAM" id="Phobius"/>
    </source>
</evidence>
<dbReference type="NCBIfam" id="NF007093">
    <property type="entry name" value="PRK09547.1"/>
    <property type="match status" value="1"/>
</dbReference>
<feature type="transmembrane region" description="Helical" evidence="10">
    <location>
        <begin position="485"/>
        <end position="504"/>
    </location>
</feature>
<feature type="transmembrane region" description="Helical" evidence="10">
    <location>
        <begin position="135"/>
        <end position="168"/>
    </location>
</feature>
<evidence type="ECO:0000256" key="2">
    <source>
        <dbReference type="ARBA" id="ARBA00022448"/>
    </source>
</evidence>
<evidence type="ECO:0000256" key="5">
    <source>
        <dbReference type="ARBA" id="ARBA00022692"/>
    </source>
</evidence>
<feature type="transmembrane region" description="Helical" evidence="10">
    <location>
        <begin position="46"/>
        <end position="63"/>
    </location>
</feature>
<dbReference type="HAMAP" id="MF_01599">
    <property type="entry name" value="NhaB"/>
    <property type="match status" value="1"/>
</dbReference>
<keyword evidence="6 10" id="KW-1133">Transmembrane helix</keyword>
<proteinExistence type="inferred from homology"/>
<evidence type="ECO:0000256" key="9">
    <source>
        <dbReference type="ARBA" id="ARBA00023136"/>
    </source>
</evidence>
<evidence type="ECO:0000256" key="7">
    <source>
        <dbReference type="ARBA" id="ARBA00023053"/>
    </source>
</evidence>
<gene>
    <name evidence="11" type="ORF">MNBD_ALPHA01-816</name>
</gene>
<protein>
    <submittedName>
        <fullName evidence="11">Na+/H+ antiporter NhaB</fullName>
    </submittedName>
</protein>
<dbReference type="PANTHER" id="PTHR43302">
    <property type="entry name" value="TRANSPORTER ARSB-RELATED"/>
    <property type="match status" value="1"/>
</dbReference>
<dbReference type="InterPro" id="IPR004671">
    <property type="entry name" value="Na+/H+_antiporter_NhaB"/>
</dbReference>
<evidence type="ECO:0000256" key="8">
    <source>
        <dbReference type="ARBA" id="ARBA00023065"/>
    </source>
</evidence>
<evidence type="ECO:0000256" key="6">
    <source>
        <dbReference type="ARBA" id="ARBA00022989"/>
    </source>
</evidence>
<feature type="transmembrane region" description="Helical" evidence="10">
    <location>
        <begin position="304"/>
        <end position="322"/>
    </location>
</feature>
<evidence type="ECO:0000256" key="4">
    <source>
        <dbReference type="ARBA" id="ARBA00022519"/>
    </source>
</evidence>